<sequence>MFIGIHATWDVYNCNTEKLSFVPYIKKSLHKITATLDLEELNEAFKQFEPVGVTGFILLAESHISIHTWPEHNYAAVDVFSCKAFDTAVVTSLLKELFESDQITLNELNRGELKLAQKVNLPAK</sequence>
<evidence type="ECO:0000256" key="8">
    <source>
        <dbReference type="ARBA" id="ARBA00023270"/>
    </source>
</evidence>
<keyword evidence="4" id="KW-0745">Spermidine biosynthesis</keyword>
<evidence type="ECO:0000256" key="5">
    <source>
        <dbReference type="ARBA" id="ARBA00023115"/>
    </source>
</evidence>
<dbReference type="InterPro" id="IPR017716">
    <property type="entry name" value="S-AdoMet_deCOase_pro-enz"/>
</dbReference>
<dbReference type="Pfam" id="PF02675">
    <property type="entry name" value="AdoMet_dc"/>
    <property type="match status" value="1"/>
</dbReference>
<keyword evidence="8" id="KW-0704">Schiff base</keyword>
<dbReference type="NCBIfam" id="TIGR03330">
    <property type="entry name" value="SAM_DCase_Bsu"/>
    <property type="match status" value="1"/>
</dbReference>
<evidence type="ECO:0000313" key="11">
    <source>
        <dbReference type="Proteomes" id="UP000182114"/>
    </source>
</evidence>
<dbReference type="AlphaFoldDB" id="A0A1G7I6B8"/>
<evidence type="ECO:0000256" key="2">
    <source>
        <dbReference type="ARBA" id="ARBA00022793"/>
    </source>
</evidence>
<keyword evidence="9" id="KW-0670">Pyruvate</keyword>
<comment type="cofactor">
    <cofactor evidence="1">
        <name>pyruvate</name>
        <dbReference type="ChEBI" id="CHEBI:15361"/>
    </cofactor>
</comment>
<protein>
    <submittedName>
        <fullName evidence="10">S-adenosylmethionine decarboxylase</fullName>
    </submittedName>
</protein>
<evidence type="ECO:0000256" key="3">
    <source>
        <dbReference type="ARBA" id="ARBA00022813"/>
    </source>
</evidence>
<dbReference type="SUPFAM" id="SSF56276">
    <property type="entry name" value="S-adenosylmethionine decarboxylase"/>
    <property type="match status" value="1"/>
</dbReference>
<dbReference type="GO" id="GO:0004014">
    <property type="term" value="F:adenosylmethionine decarboxylase activity"/>
    <property type="evidence" value="ECO:0007669"/>
    <property type="project" value="InterPro"/>
</dbReference>
<keyword evidence="3" id="KW-0068">Autocatalytic cleavage</keyword>
<dbReference type="Proteomes" id="UP000182114">
    <property type="component" value="Unassembled WGS sequence"/>
</dbReference>
<keyword evidence="5" id="KW-0620">Polyamine biosynthesis</keyword>
<evidence type="ECO:0000256" key="4">
    <source>
        <dbReference type="ARBA" id="ARBA00023066"/>
    </source>
</evidence>
<organism evidence="10 11">
    <name type="scientific">Cellulophaga baltica</name>
    <dbReference type="NCBI Taxonomy" id="76594"/>
    <lineage>
        <taxon>Bacteria</taxon>
        <taxon>Pseudomonadati</taxon>
        <taxon>Bacteroidota</taxon>
        <taxon>Flavobacteriia</taxon>
        <taxon>Flavobacteriales</taxon>
        <taxon>Flavobacteriaceae</taxon>
        <taxon>Cellulophaga</taxon>
    </lineage>
</organism>
<keyword evidence="7" id="KW-0456">Lyase</keyword>
<dbReference type="GO" id="GO:0005829">
    <property type="term" value="C:cytosol"/>
    <property type="evidence" value="ECO:0007669"/>
    <property type="project" value="TreeGrafter"/>
</dbReference>
<evidence type="ECO:0000256" key="9">
    <source>
        <dbReference type="ARBA" id="ARBA00023317"/>
    </source>
</evidence>
<proteinExistence type="predicted"/>
<dbReference type="EMBL" id="FNBD01000007">
    <property type="protein sequence ID" value="SDF07984.1"/>
    <property type="molecule type" value="Genomic_DNA"/>
</dbReference>
<reference evidence="11" key="1">
    <citation type="submission" date="2016-10" db="EMBL/GenBank/DDBJ databases">
        <authorList>
            <person name="Varghese N."/>
            <person name="Submissions S."/>
        </authorList>
    </citation>
    <scope>NUCLEOTIDE SEQUENCE [LARGE SCALE GENOMIC DNA]</scope>
    <source>
        <strain evidence="11">DSM 24729</strain>
    </source>
</reference>
<keyword evidence="11" id="KW-1185">Reference proteome</keyword>
<evidence type="ECO:0000256" key="6">
    <source>
        <dbReference type="ARBA" id="ARBA00023145"/>
    </source>
</evidence>
<dbReference type="GO" id="GO:0008295">
    <property type="term" value="P:spermidine biosynthetic process"/>
    <property type="evidence" value="ECO:0007669"/>
    <property type="project" value="UniProtKB-KW"/>
</dbReference>
<keyword evidence="2" id="KW-0210">Decarboxylase</keyword>
<dbReference type="RefSeq" id="WP_051327627.1">
    <property type="nucleotide sequence ID" value="NZ_FNBD01000007.1"/>
</dbReference>
<evidence type="ECO:0000256" key="7">
    <source>
        <dbReference type="ARBA" id="ARBA00023239"/>
    </source>
</evidence>
<gene>
    <name evidence="10" type="ORF">SAMN04487992_10762</name>
</gene>
<dbReference type="PANTHER" id="PTHR33866:SF2">
    <property type="entry name" value="S-ADENOSYLMETHIONINE DECARBOXYLASE PROENZYME"/>
    <property type="match status" value="1"/>
</dbReference>
<dbReference type="PANTHER" id="PTHR33866">
    <property type="entry name" value="S-ADENOSYLMETHIONINE DECARBOXYLASE PROENZYME"/>
    <property type="match status" value="1"/>
</dbReference>
<accession>A0A1G7I6B8</accession>
<dbReference type="InterPro" id="IPR016067">
    <property type="entry name" value="S-AdoMet_deCO2ase_core"/>
</dbReference>
<keyword evidence="6" id="KW-0865">Zymogen</keyword>
<evidence type="ECO:0000256" key="1">
    <source>
        <dbReference type="ARBA" id="ARBA00001928"/>
    </source>
</evidence>
<dbReference type="InterPro" id="IPR003826">
    <property type="entry name" value="AdoMetDC_fam_prok"/>
</dbReference>
<dbReference type="Gene3D" id="3.60.90.10">
    <property type="entry name" value="S-adenosylmethionine decarboxylase"/>
    <property type="match status" value="1"/>
</dbReference>
<evidence type="ECO:0000313" key="10">
    <source>
        <dbReference type="EMBL" id="SDF07984.1"/>
    </source>
</evidence>
<name>A0A1G7I6B8_9FLAO</name>
<dbReference type="eggNOG" id="COG1586">
    <property type="taxonomic scope" value="Bacteria"/>
</dbReference>